<dbReference type="Proteomes" id="UP000401717">
    <property type="component" value="Unassembled WGS sequence"/>
</dbReference>
<reference evidence="2" key="3">
    <citation type="submission" date="2021-08" db="EMBL/GenBank/DDBJ databases">
        <authorList>
            <person name="Tani A."/>
            <person name="Ola A."/>
            <person name="Ogura Y."/>
            <person name="Katsura K."/>
            <person name="Hayashi T."/>
        </authorList>
    </citation>
    <scope>NUCLEOTIDE SEQUENCE</scope>
    <source>
        <strain evidence="2">DSM 22415</strain>
    </source>
</reference>
<feature type="domain" description="DUF4166" evidence="1">
    <location>
        <begin position="18"/>
        <end position="177"/>
    </location>
</feature>
<dbReference type="EMBL" id="BPQI01000145">
    <property type="protein sequence ID" value="GJD58387.1"/>
    <property type="molecule type" value="Genomic_DNA"/>
</dbReference>
<evidence type="ECO:0000313" key="2">
    <source>
        <dbReference type="EMBL" id="GJD58387.1"/>
    </source>
</evidence>
<organism evidence="3 4">
    <name type="scientific">Methylobacterium dankookense</name>
    <dbReference type="NCBI Taxonomy" id="560405"/>
    <lineage>
        <taxon>Bacteria</taxon>
        <taxon>Pseudomonadati</taxon>
        <taxon>Pseudomonadota</taxon>
        <taxon>Alphaproteobacteria</taxon>
        <taxon>Hyphomicrobiales</taxon>
        <taxon>Methylobacteriaceae</taxon>
        <taxon>Methylobacterium</taxon>
    </lineage>
</organism>
<dbReference type="AlphaFoldDB" id="A0A564FWR8"/>
<name>A0A564FWR8_9HYPH</name>
<evidence type="ECO:0000313" key="5">
    <source>
        <dbReference type="Proteomes" id="UP001055303"/>
    </source>
</evidence>
<gene>
    <name evidence="2" type="ORF">IFDJLNFL_4306</name>
    <name evidence="3" type="ORF">MTDSW087_02004</name>
</gene>
<evidence type="ECO:0000313" key="4">
    <source>
        <dbReference type="Proteomes" id="UP000401717"/>
    </source>
</evidence>
<dbReference type="RefSeq" id="WP_144763318.1">
    <property type="nucleotide sequence ID" value="NZ_BPQI01000145.1"/>
</dbReference>
<evidence type="ECO:0000259" key="1">
    <source>
        <dbReference type="Pfam" id="PF13761"/>
    </source>
</evidence>
<protein>
    <recommendedName>
        <fullName evidence="1">DUF4166 domain-containing protein</fullName>
    </recommendedName>
</protein>
<accession>A0A564FWR8</accession>
<reference evidence="3 4" key="1">
    <citation type="submission" date="2019-06" db="EMBL/GenBank/DDBJ databases">
        <authorList>
            <person name="Rodrigo-Torres L."/>
            <person name="Arahal R. D."/>
            <person name="Lucena T."/>
        </authorList>
    </citation>
    <scope>NUCLEOTIDE SEQUENCE [LARGE SCALE GENOMIC DNA]</scope>
    <source>
        <strain evidence="3 4">SW08-7</strain>
    </source>
</reference>
<proteinExistence type="predicted"/>
<dbReference type="InterPro" id="IPR025311">
    <property type="entry name" value="DUF4166"/>
</dbReference>
<sequence length="182" mass="19054">MSGPSLYESLLGPAFAALPEPVRAFHGADGSRVWHGRACVEAGSGPLARLAARLFGFPPPGADVPVTVRLEAGGAGEVWRRDFGGRVFASTQFAGCGRWAGLLCERVGPVTVGMALAAGEGGLHLGIRRWRLLGLPLPRALAPGGPACERGADGRFHFDVAIDHPLTGRIVRYRGWLEAGAP</sequence>
<evidence type="ECO:0000313" key="3">
    <source>
        <dbReference type="EMBL" id="VUF12314.1"/>
    </source>
</evidence>
<dbReference type="OrthoDB" id="528778at2"/>
<keyword evidence="5" id="KW-1185">Reference proteome</keyword>
<dbReference type="Proteomes" id="UP001055303">
    <property type="component" value="Unassembled WGS sequence"/>
</dbReference>
<dbReference type="EMBL" id="CABFVH010000009">
    <property type="protein sequence ID" value="VUF12314.1"/>
    <property type="molecule type" value="Genomic_DNA"/>
</dbReference>
<reference evidence="2" key="2">
    <citation type="journal article" date="2021" name="Front. Microbiol.">
        <title>Comprehensive Comparative Genomics and Phenotyping of Methylobacterium Species.</title>
        <authorList>
            <person name="Alessa O."/>
            <person name="Ogura Y."/>
            <person name="Fujitani Y."/>
            <person name="Takami H."/>
            <person name="Hayashi T."/>
            <person name="Sahin N."/>
            <person name="Tani A."/>
        </authorList>
    </citation>
    <scope>NUCLEOTIDE SEQUENCE</scope>
    <source>
        <strain evidence="2">DSM 22415</strain>
    </source>
</reference>
<dbReference type="Pfam" id="PF13761">
    <property type="entry name" value="DUF4166"/>
    <property type="match status" value="1"/>
</dbReference>